<sequence>MARNKHPEVTVDRILEVSKRLFLEKGYDNTTIQDIVNELDGLTKGAVYYHFKSKAEIMNALEDKMFFDNDPFEAIKKHTELTALEKIRLVIKQNKSDEEQMELMKQSIPLLENPHVLAKSLDTNRRILFPRWLELIEEGQKDGSIQVENAQPLAEFLVLLDFWFIPSLFPGGNEEFYQRYLFITELLDKMGLPIRDEEMEGYVMNSPLFSDQE</sequence>
<dbReference type="PANTHER" id="PTHR43479">
    <property type="entry name" value="ACREF/ENVCD OPERON REPRESSOR-RELATED"/>
    <property type="match status" value="1"/>
</dbReference>
<organism evidence="4 5">
    <name type="scientific">Candidatus Enterococcus ferrettii</name>
    <dbReference type="NCBI Taxonomy" id="2815324"/>
    <lineage>
        <taxon>Bacteria</taxon>
        <taxon>Bacillati</taxon>
        <taxon>Bacillota</taxon>
        <taxon>Bacilli</taxon>
        <taxon>Lactobacillales</taxon>
        <taxon>Enterococcaceae</taxon>
        <taxon>Enterococcus</taxon>
    </lineage>
</organism>
<reference evidence="4 5" key="1">
    <citation type="submission" date="2021-03" db="EMBL/GenBank/DDBJ databases">
        <authorList>
            <person name="Gilmore M.S."/>
            <person name="Schwartzman J."/>
            <person name="Van Tyne D."/>
            <person name="Martin M."/>
            <person name="Earl A.M."/>
            <person name="Manson A.L."/>
            <person name="Straub T."/>
            <person name="Salamzade R."/>
            <person name="Saavedra J."/>
            <person name="Lebreton F."/>
            <person name="Prichula J."/>
            <person name="Schaufler K."/>
            <person name="Gaca A."/>
            <person name="Sgardioli B."/>
            <person name="Wagenaar J."/>
            <person name="Strong T."/>
        </authorList>
    </citation>
    <scope>NUCLEOTIDE SEQUENCE [LARGE SCALE GENOMIC DNA]</scope>
    <source>
        <strain evidence="4 5">665A</strain>
    </source>
</reference>
<dbReference type="RefSeq" id="WP_207703992.1">
    <property type="nucleotide sequence ID" value="NZ_JAFREL020000004.1"/>
</dbReference>
<dbReference type="EMBL" id="JAFREL020000004">
    <property type="protein sequence ID" value="MEO1772497.1"/>
    <property type="molecule type" value="Genomic_DNA"/>
</dbReference>
<reference evidence="4 5" key="2">
    <citation type="submission" date="2024-02" db="EMBL/GenBank/DDBJ databases">
        <title>The Genome Sequence of Enterococcus sp. DIV0159.</title>
        <authorList>
            <person name="Earl A."/>
            <person name="Manson A."/>
            <person name="Gilmore M."/>
            <person name="Sanders J."/>
            <person name="Shea T."/>
            <person name="Howe W."/>
            <person name="Livny J."/>
            <person name="Cuomo C."/>
            <person name="Neafsey D."/>
            <person name="Birren B."/>
        </authorList>
    </citation>
    <scope>NUCLEOTIDE SEQUENCE [LARGE SCALE GENOMIC DNA]</scope>
    <source>
        <strain evidence="4 5">665A</strain>
    </source>
</reference>
<accession>A0ABV0EXI9</accession>
<dbReference type="SUPFAM" id="SSF46689">
    <property type="entry name" value="Homeodomain-like"/>
    <property type="match status" value="1"/>
</dbReference>
<evidence type="ECO:0000256" key="1">
    <source>
        <dbReference type="ARBA" id="ARBA00023125"/>
    </source>
</evidence>
<dbReference type="Pfam" id="PF00440">
    <property type="entry name" value="TetR_N"/>
    <property type="match status" value="1"/>
</dbReference>
<evidence type="ECO:0000313" key="5">
    <source>
        <dbReference type="Proteomes" id="UP000664357"/>
    </source>
</evidence>
<evidence type="ECO:0000313" key="4">
    <source>
        <dbReference type="EMBL" id="MEO1772497.1"/>
    </source>
</evidence>
<dbReference type="InterPro" id="IPR001647">
    <property type="entry name" value="HTH_TetR"/>
</dbReference>
<dbReference type="InterPro" id="IPR050624">
    <property type="entry name" value="HTH-type_Tx_Regulator"/>
</dbReference>
<feature type="DNA-binding region" description="H-T-H motif" evidence="2">
    <location>
        <begin position="32"/>
        <end position="51"/>
    </location>
</feature>
<evidence type="ECO:0000256" key="2">
    <source>
        <dbReference type="PROSITE-ProRule" id="PRU00335"/>
    </source>
</evidence>
<proteinExistence type="predicted"/>
<dbReference type="Proteomes" id="UP000664357">
    <property type="component" value="Unassembled WGS sequence"/>
</dbReference>
<dbReference type="InterPro" id="IPR009057">
    <property type="entry name" value="Homeodomain-like_sf"/>
</dbReference>
<gene>
    <name evidence="4" type="ORF">JZO67_004479</name>
</gene>
<protein>
    <recommendedName>
        <fullName evidence="3">HTH tetR-type domain-containing protein</fullName>
    </recommendedName>
</protein>
<name>A0ABV0EXI9_9ENTE</name>
<dbReference type="PANTHER" id="PTHR43479:SF11">
    <property type="entry name" value="ACREF_ENVCD OPERON REPRESSOR-RELATED"/>
    <property type="match status" value="1"/>
</dbReference>
<dbReference type="PROSITE" id="PS50977">
    <property type="entry name" value="HTH_TETR_2"/>
    <property type="match status" value="1"/>
</dbReference>
<keyword evidence="1 2" id="KW-0238">DNA-binding</keyword>
<evidence type="ECO:0000259" key="3">
    <source>
        <dbReference type="PROSITE" id="PS50977"/>
    </source>
</evidence>
<comment type="caution">
    <text evidence="4">The sequence shown here is derived from an EMBL/GenBank/DDBJ whole genome shotgun (WGS) entry which is preliminary data.</text>
</comment>
<keyword evidence="5" id="KW-1185">Reference proteome</keyword>
<dbReference type="Gene3D" id="1.10.357.10">
    <property type="entry name" value="Tetracycline Repressor, domain 2"/>
    <property type="match status" value="1"/>
</dbReference>
<feature type="domain" description="HTH tetR-type" evidence="3">
    <location>
        <begin position="8"/>
        <end position="69"/>
    </location>
</feature>